<feature type="compositionally biased region" description="Basic and acidic residues" evidence="1">
    <location>
        <begin position="83"/>
        <end position="92"/>
    </location>
</feature>
<dbReference type="Proteomes" id="UP001249020">
    <property type="component" value="Unassembled WGS sequence"/>
</dbReference>
<evidence type="ECO:0000313" key="2">
    <source>
        <dbReference type="EMBL" id="MDT0583524.1"/>
    </source>
</evidence>
<sequence length="177" mass="20003">MSKKSNESGQESKQENTQLSEMEQLRQLVFGDAKHALETQITQVHTDLSQAIEALREFQLKQYEELNESMTAKFAEMETKLDSIDAHHEDNHSAQVKSAESLQSQIEMTESAGKDDADALNDRISKEIAQINVVFEAKYAEAMKKLEQVTHELTDSKTDRKTLARLLATMATNLETD</sequence>
<evidence type="ECO:0000256" key="1">
    <source>
        <dbReference type="SAM" id="MobiDB-lite"/>
    </source>
</evidence>
<comment type="caution">
    <text evidence="2">The sequence shown here is derived from an EMBL/GenBank/DDBJ whole genome shotgun (WGS) entry which is preliminary data.</text>
</comment>
<dbReference type="AlphaFoldDB" id="A0AAW8R3B9"/>
<proteinExistence type="predicted"/>
<name>A0AAW8R3B9_9ALTE</name>
<reference evidence="2 3" key="1">
    <citation type="submission" date="2023-09" db="EMBL/GenBank/DDBJ databases">
        <authorList>
            <person name="Rey-Velasco X."/>
        </authorList>
    </citation>
    <scope>NUCLEOTIDE SEQUENCE [LARGE SCALE GENOMIC DNA]</scope>
    <source>
        <strain evidence="2 3">W409</strain>
    </source>
</reference>
<keyword evidence="3" id="KW-1185">Reference proteome</keyword>
<feature type="compositionally biased region" description="Basic and acidic residues" evidence="1">
    <location>
        <begin position="1"/>
        <end position="14"/>
    </location>
</feature>
<feature type="region of interest" description="Disordered" evidence="1">
    <location>
        <begin position="1"/>
        <end position="24"/>
    </location>
</feature>
<accession>A0AAW8R3B9</accession>
<dbReference type="RefSeq" id="WP_311362293.1">
    <property type="nucleotide sequence ID" value="NZ_JAVRIE010000005.1"/>
</dbReference>
<feature type="region of interest" description="Disordered" evidence="1">
    <location>
        <begin position="83"/>
        <end position="115"/>
    </location>
</feature>
<protein>
    <submittedName>
        <fullName evidence="2">Uncharacterized protein</fullName>
    </submittedName>
</protein>
<organism evidence="2 3">
    <name type="scientific">Brumicola blandensis</name>
    <dbReference type="NCBI Taxonomy" id="3075611"/>
    <lineage>
        <taxon>Bacteria</taxon>
        <taxon>Pseudomonadati</taxon>
        <taxon>Pseudomonadota</taxon>
        <taxon>Gammaproteobacteria</taxon>
        <taxon>Alteromonadales</taxon>
        <taxon>Alteromonadaceae</taxon>
        <taxon>Brumicola</taxon>
    </lineage>
</organism>
<dbReference type="EMBL" id="JAVRIE010000005">
    <property type="protein sequence ID" value="MDT0583524.1"/>
    <property type="molecule type" value="Genomic_DNA"/>
</dbReference>
<feature type="compositionally biased region" description="Polar residues" evidence="1">
    <location>
        <begin position="93"/>
        <end position="108"/>
    </location>
</feature>
<gene>
    <name evidence="2" type="ORF">RM544_13325</name>
</gene>
<evidence type="ECO:0000313" key="3">
    <source>
        <dbReference type="Proteomes" id="UP001249020"/>
    </source>
</evidence>